<accession>K6Z292</accession>
<gene>
    <name evidence="16" type="ORF">C427_4395</name>
</gene>
<reference evidence="16 17" key="1">
    <citation type="journal article" date="2013" name="Genome Announc.">
        <title>Complete Genome Sequence of Glaciecola psychrophila Strain 170T.</title>
        <authorList>
            <person name="Yin J."/>
            <person name="Chen J."/>
            <person name="Liu G."/>
            <person name="Yu Y."/>
            <person name="Song L."/>
            <person name="Wang X."/>
            <person name="Qu X."/>
        </authorList>
    </citation>
    <scope>NUCLEOTIDE SEQUENCE [LARGE SCALE GENOMIC DNA]</scope>
    <source>
        <strain evidence="16 17">170</strain>
    </source>
</reference>
<dbReference type="RefSeq" id="WP_007641005.1">
    <property type="nucleotide sequence ID" value="NC_020514.1"/>
</dbReference>
<keyword evidence="17" id="KW-1185">Reference proteome</keyword>
<evidence type="ECO:0000256" key="1">
    <source>
        <dbReference type="ARBA" id="ARBA00004571"/>
    </source>
</evidence>
<feature type="signal peptide" evidence="13">
    <location>
        <begin position="1"/>
        <end position="29"/>
    </location>
</feature>
<dbReference type="OrthoDB" id="7051185at2"/>
<dbReference type="Pfam" id="PF07715">
    <property type="entry name" value="Plug"/>
    <property type="match status" value="1"/>
</dbReference>
<evidence type="ECO:0000256" key="2">
    <source>
        <dbReference type="ARBA" id="ARBA00022448"/>
    </source>
</evidence>
<evidence type="ECO:0000256" key="8">
    <source>
        <dbReference type="ARBA" id="ARBA00023077"/>
    </source>
</evidence>
<proteinExistence type="inferred from homology"/>
<dbReference type="GO" id="GO:0009279">
    <property type="term" value="C:cell outer membrane"/>
    <property type="evidence" value="ECO:0007669"/>
    <property type="project" value="UniProtKB-SubCell"/>
</dbReference>
<dbReference type="AlphaFoldDB" id="K6Z292"/>
<dbReference type="eggNOG" id="COG4774">
    <property type="taxonomic scope" value="Bacteria"/>
</dbReference>
<evidence type="ECO:0000256" key="3">
    <source>
        <dbReference type="ARBA" id="ARBA00022452"/>
    </source>
</evidence>
<sequence length="743" mass="80971">MKFNSNLIIKSSIPCFLIPALLVTPGVNAQQTRELEKIVVTATKRELSLQDVSVSVSVIDRKMVENAQMDNGTDIARLAPNVNVSYFGLPDQPKYSLRGAATTDFALNTSSATGTIVDEVNLAASYFGGPLLFDIERIEALRGPQGTLFGKNTTGGALHFITRRPSFGTGGYVKASIGEYGYTHVDGAVEAPISDKLAARFAFSYSDSDGFWENENPNGSDLGDIDNRAARLSLVYEDGDFDAILRLITSRSNPKAAGIISTGSGPGNTNVIGVNPRVSPVTGKPYDANEGFWDRSGDIKVKTDGAYLTMNYEMGDLTFTSVTSKITGSFLNLVDADGSKDNLLHIDFYSESEEVQQDLRITSNYDSGFNFIAGLYYFDEQSDIPTTTRLFEGILRDPSFDPAVDPFAGTPSFVETDFDQRRTSYAAYFNGSLELSDSLTFNAGIRWTQDEGDLKNFTSTGTFLLSEGDPMVVPFIANDPVNDLDYSDSALTGKIGLDLKLDGGSLLYGHYSHGYRSSAFDGSALFSATSLSTAAPETIDTIEFGYKTKFADNRIQVNSAVFVSKYNDLQFLNVISATESELINEDAEMYGFEVEATMLATDNLQLSMGLGYLQGEYIDAVVNGIDISGNDLVEAPSINFNISMDYDIQMGSDLVTLHLDSNFVDEQFFDAFNSADVANDSFWNANGKIIYTPGDGTFQFSIWGKNLTSNDEPVGRIRTGAVNSVFAVTPQPRRFGIEARYNF</sequence>
<evidence type="ECO:0000256" key="4">
    <source>
        <dbReference type="ARBA" id="ARBA00022496"/>
    </source>
</evidence>
<evidence type="ECO:0000313" key="16">
    <source>
        <dbReference type="EMBL" id="AGH46497.1"/>
    </source>
</evidence>
<dbReference type="Proteomes" id="UP000011864">
    <property type="component" value="Chromosome"/>
</dbReference>
<dbReference type="PATRIC" id="fig|1129794.4.peg.4376"/>
<dbReference type="InterPro" id="IPR012910">
    <property type="entry name" value="Plug_dom"/>
</dbReference>
<dbReference type="Pfam" id="PF00593">
    <property type="entry name" value="TonB_dep_Rec_b-barrel"/>
    <property type="match status" value="1"/>
</dbReference>
<evidence type="ECO:0008006" key="18">
    <source>
        <dbReference type="Google" id="ProtNLM"/>
    </source>
</evidence>
<keyword evidence="5 11" id="KW-0812">Transmembrane</keyword>
<keyword evidence="9 11" id="KW-0472">Membrane</keyword>
<evidence type="ECO:0000256" key="11">
    <source>
        <dbReference type="PROSITE-ProRule" id="PRU01360"/>
    </source>
</evidence>
<evidence type="ECO:0000256" key="9">
    <source>
        <dbReference type="ARBA" id="ARBA00023136"/>
    </source>
</evidence>
<dbReference type="InterPro" id="IPR036942">
    <property type="entry name" value="Beta-barrel_TonB_sf"/>
</dbReference>
<name>K6Z292_9ALTE</name>
<dbReference type="GO" id="GO:0006826">
    <property type="term" value="P:iron ion transport"/>
    <property type="evidence" value="ECO:0007669"/>
    <property type="project" value="UniProtKB-KW"/>
</dbReference>
<dbReference type="PANTHER" id="PTHR32552:SF81">
    <property type="entry name" value="TONB-DEPENDENT OUTER MEMBRANE RECEPTOR"/>
    <property type="match status" value="1"/>
</dbReference>
<dbReference type="Gene3D" id="2.40.170.20">
    <property type="entry name" value="TonB-dependent receptor, beta-barrel domain"/>
    <property type="match status" value="1"/>
</dbReference>
<dbReference type="PROSITE" id="PS52016">
    <property type="entry name" value="TONB_DEPENDENT_REC_3"/>
    <property type="match status" value="1"/>
</dbReference>
<evidence type="ECO:0000256" key="12">
    <source>
        <dbReference type="RuleBase" id="RU003357"/>
    </source>
</evidence>
<dbReference type="SUPFAM" id="SSF56935">
    <property type="entry name" value="Porins"/>
    <property type="match status" value="1"/>
</dbReference>
<evidence type="ECO:0000256" key="13">
    <source>
        <dbReference type="SAM" id="SignalP"/>
    </source>
</evidence>
<comment type="subcellular location">
    <subcellularLocation>
        <location evidence="1 11">Cell outer membrane</location>
        <topology evidence="1 11">Multi-pass membrane protein</topology>
    </subcellularLocation>
</comment>
<feature type="domain" description="TonB-dependent receptor-like beta-barrel" evidence="14">
    <location>
        <begin position="277"/>
        <end position="707"/>
    </location>
</feature>
<keyword evidence="2 11" id="KW-0813">Transport</keyword>
<evidence type="ECO:0000256" key="10">
    <source>
        <dbReference type="ARBA" id="ARBA00023237"/>
    </source>
</evidence>
<dbReference type="InterPro" id="IPR039426">
    <property type="entry name" value="TonB-dep_rcpt-like"/>
</dbReference>
<dbReference type="KEGG" id="gps:C427_4395"/>
<evidence type="ECO:0000256" key="6">
    <source>
        <dbReference type="ARBA" id="ARBA00023004"/>
    </source>
</evidence>
<keyword evidence="4" id="KW-0410">Iron transport</keyword>
<dbReference type="InterPro" id="IPR000531">
    <property type="entry name" value="Beta-barrel_TonB"/>
</dbReference>
<keyword evidence="10 11" id="KW-0998">Cell outer membrane</keyword>
<protein>
    <recommendedName>
        <fullName evidence="18">TonB-dependent receptor</fullName>
    </recommendedName>
</protein>
<dbReference type="PANTHER" id="PTHR32552">
    <property type="entry name" value="FERRICHROME IRON RECEPTOR-RELATED"/>
    <property type="match status" value="1"/>
</dbReference>
<feature type="domain" description="TonB-dependent receptor plug" evidence="15">
    <location>
        <begin position="49"/>
        <end position="157"/>
    </location>
</feature>
<keyword evidence="13" id="KW-0732">Signal</keyword>
<organism evidence="16 17">
    <name type="scientific">Paraglaciecola psychrophila 170</name>
    <dbReference type="NCBI Taxonomy" id="1129794"/>
    <lineage>
        <taxon>Bacteria</taxon>
        <taxon>Pseudomonadati</taxon>
        <taxon>Pseudomonadota</taxon>
        <taxon>Gammaproteobacteria</taxon>
        <taxon>Alteromonadales</taxon>
        <taxon>Alteromonadaceae</taxon>
        <taxon>Paraglaciecola</taxon>
    </lineage>
</organism>
<dbReference type="STRING" id="1129794.C427_4395"/>
<evidence type="ECO:0000256" key="7">
    <source>
        <dbReference type="ARBA" id="ARBA00023065"/>
    </source>
</evidence>
<dbReference type="EMBL" id="CP003837">
    <property type="protein sequence ID" value="AGH46497.1"/>
    <property type="molecule type" value="Genomic_DNA"/>
</dbReference>
<evidence type="ECO:0000256" key="5">
    <source>
        <dbReference type="ARBA" id="ARBA00022692"/>
    </source>
</evidence>
<keyword evidence="3 11" id="KW-1134">Transmembrane beta strand</keyword>
<evidence type="ECO:0000259" key="15">
    <source>
        <dbReference type="Pfam" id="PF07715"/>
    </source>
</evidence>
<keyword evidence="6" id="KW-0408">Iron</keyword>
<evidence type="ECO:0000259" key="14">
    <source>
        <dbReference type="Pfam" id="PF00593"/>
    </source>
</evidence>
<comment type="similarity">
    <text evidence="11 12">Belongs to the TonB-dependent receptor family.</text>
</comment>
<evidence type="ECO:0000313" key="17">
    <source>
        <dbReference type="Proteomes" id="UP000011864"/>
    </source>
</evidence>
<keyword evidence="7" id="KW-0406">Ion transport</keyword>
<feature type="chain" id="PRO_5003897967" description="TonB-dependent receptor" evidence="13">
    <location>
        <begin position="30"/>
        <end position="743"/>
    </location>
</feature>
<dbReference type="HOGENOM" id="CLU_008287_15_0_6"/>
<keyword evidence="8 12" id="KW-0798">TonB box</keyword>